<gene>
    <name evidence="4" type="ORF">AS026_29350</name>
</gene>
<dbReference type="InterPro" id="IPR002525">
    <property type="entry name" value="Transp_IS110-like_N"/>
</dbReference>
<dbReference type="GO" id="GO:0004803">
    <property type="term" value="F:transposase activity"/>
    <property type="evidence" value="ECO:0007669"/>
    <property type="project" value="InterPro"/>
</dbReference>
<name>A0A120FQV4_9HYPH</name>
<evidence type="ECO:0000259" key="2">
    <source>
        <dbReference type="Pfam" id="PF01548"/>
    </source>
</evidence>
<evidence type="ECO:0000259" key="3">
    <source>
        <dbReference type="Pfam" id="PF02371"/>
    </source>
</evidence>
<feature type="domain" description="Transposase IS110-like N-terminal" evidence="2">
    <location>
        <begin position="14"/>
        <end position="149"/>
    </location>
</feature>
<evidence type="ECO:0000313" key="4">
    <source>
        <dbReference type="EMBL" id="KWV59165.1"/>
    </source>
</evidence>
<keyword evidence="1" id="KW-0175">Coiled coil</keyword>
<proteinExistence type="predicted"/>
<dbReference type="PANTHER" id="PTHR33055">
    <property type="entry name" value="TRANSPOSASE FOR INSERTION SEQUENCE ELEMENT IS1111A"/>
    <property type="match status" value="1"/>
</dbReference>
<reference evidence="4 5" key="1">
    <citation type="submission" date="2015-11" db="EMBL/GenBank/DDBJ databases">
        <title>Draft Genome Sequence of the Strain BR 10423 (Rhizobium sp.) isolated from nodules of Mimosa pudica.</title>
        <authorList>
            <person name="Barauna A.C."/>
            <person name="Zilli J.E."/>
            <person name="Simoes-Araujo J.L."/>
            <person name="Reis V.M."/>
            <person name="James E.K."/>
            <person name="Reis F.B.Jr."/>
            <person name="Rouws L.F."/>
            <person name="Passos S.R."/>
            <person name="Gois S.R."/>
        </authorList>
    </citation>
    <scope>NUCLEOTIDE SEQUENCE [LARGE SCALE GENOMIC DNA]</scope>
    <source>
        <strain evidence="4 5">BR10423</strain>
    </source>
</reference>
<sequence length="350" mass="38614">MPKRNVPRPAAVYGIDIGKNIFHVVGLGSDGAPVQKVRFRRDTLLQFFGRAAPAIVGMESCAGSQWIARKIQALGHKVRLIPAQFVKPYVKSNKSDIIDAEAIAEAATRPTMRLAAIKSEEQADLQALHRVRDQMIGTRTRLINQMRAFCLEFGIALRQGAGLFKLDLPHVIEDASNDLSLAMRKLLANLFADLRQLEHRIGDVTREIEAIASREDAARRLMTIPGIGALGATALLAAVGSGRQFDKARDLAAWLGLVPREYSTGGKHKLLGISKRGNRYVRKLLVHGARSCFRHLDRTKDRLGSWLDGLQSRMHPNKAVVALAAKMASIVWVVLTRPGALYERRDPAFA</sequence>
<dbReference type="Pfam" id="PF01548">
    <property type="entry name" value="DEDD_Tnp_IS110"/>
    <property type="match status" value="1"/>
</dbReference>
<evidence type="ECO:0000313" key="5">
    <source>
        <dbReference type="Proteomes" id="UP000068164"/>
    </source>
</evidence>
<comment type="caution">
    <text evidence="4">The sequence shown here is derived from an EMBL/GenBank/DDBJ whole genome shotgun (WGS) entry which is preliminary data.</text>
</comment>
<organism evidence="4 5">
    <name type="scientific">Rhizobium altiplani</name>
    <dbReference type="NCBI Taxonomy" id="1864509"/>
    <lineage>
        <taxon>Bacteria</taxon>
        <taxon>Pseudomonadati</taxon>
        <taxon>Pseudomonadota</taxon>
        <taxon>Alphaproteobacteria</taxon>
        <taxon>Hyphomicrobiales</taxon>
        <taxon>Rhizobiaceae</taxon>
        <taxon>Rhizobium/Agrobacterium group</taxon>
        <taxon>Rhizobium</taxon>
    </lineage>
</organism>
<dbReference type="Pfam" id="PF02371">
    <property type="entry name" value="Transposase_20"/>
    <property type="match status" value="1"/>
</dbReference>
<protein>
    <submittedName>
        <fullName evidence="4">Transposase</fullName>
    </submittedName>
</protein>
<dbReference type="OrthoDB" id="5289737at2"/>
<dbReference type="GO" id="GO:0003677">
    <property type="term" value="F:DNA binding"/>
    <property type="evidence" value="ECO:0007669"/>
    <property type="project" value="InterPro"/>
</dbReference>
<feature type="coiled-coil region" evidence="1">
    <location>
        <begin position="187"/>
        <end position="214"/>
    </location>
</feature>
<dbReference type="AlphaFoldDB" id="A0A120FQV4"/>
<dbReference type="RefSeq" id="WP_007538768.1">
    <property type="nucleotide sequence ID" value="NZ_LNCD01000015.1"/>
</dbReference>
<dbReference type="GO" id="GO:0006313">
    <property type="term" value="P:DNA transposition"/>
    <property type="evidence" value="ECO:0007669"/>
    <property type="project" value="InterPro"/>
</dbReference>
<accession>A0A120FQV4</accession>
<dbReference type="Proteomes" id="UP000068164">
    <property type="component" value="Unassembled WGS sequence"/>
</dbReference>
<feature type="domain" description="Transposase IS116/IS110/IS902 C-terminal" evidence="3">
    <location>
        <begin position="218"/>
        <end position="300"/>
    </location>
</feature>
<dbReference type="EMBL" id="LNCD01000015">
    <property type="protein sequence ID" value="KWV59165.1"/>
    <property type="molecule type" value="Genomic_DNA"/>
</dbReference>
<keyword evidence="5" id="KW-1185">Reference proteome</keyword>
<dbReference type="NCBIfam" id="NF033542">
    <property type="entry name" value="transpos_IS110"/>
    <property type="match status" value="1"/>
</dbReference>
<dbReference type="InterPro" id="IPR047650">
    <property type="entry name" value="Transpos_IS110"/>
</dbReference>
<dbReference type="InterPro" id="IPR003346">
    <property type="entry name" value="Transposase_20"/>
</dbReference>
<dbReference type="PANTHER" id="PTHR33055:SF3">
    <property type="entry name" value="PUTATIVE TRANSPOSASE FOR IS117-RELATED"/>
    <property type="match status" value="1"/>
</dbReference>
<evidence type="ECO:0000256" key="1">
    <source>
        <dbReference type="SAM" id="Coils"/>
    </source>
</evidence>